<name>A0A0B1S9J0_OESDE</name>
<keyword evidence="4 8" id="KW-1133">Transmembrane helix</keyword>
<keyword evidence="2" id="KW-1003">Cell membrane</keyword>
<feature type="transmembrane region" description="Helical" evidence="8">
    <location>
        <begin position="246"/>
        <end position="275"/>
    </location>
</feature>
<feature type="transmembrane region" description="Helical" evidence="8">
    <location>
        <begin position="197"/>
        <end position="221"/>
    </location>
</feature>
<feature type="transmembrane region" description="Helical" evidence="8">
    <location>
        <begin position="39"/>
        <end position="67"/>
    </location>
</feature>
<dbReference type="InterPro" id="IPR040435">
    <property type="entry name" value="Put_GPCR_Chromadorea"/>
</dbReference>
<evidence type="ECO:0000256" key="3">
    <source>
        <dbReference type="ARBA" id="ARBA00022692"/>
    </source>
</evidence>
<feature type="transmembrane region" description="Helical" evidence="8">
    <location>
        <begin position="303"/>
        <end position="325"/>
    </location>
</feature>
<comment type="subcellular location">
    <subcellularLocation>
        <location evidence="1">Cell membrane</location>
        <topology evidence="1">Multi-pass membrane protein</topology>
    </subcellularLocation>
</comment>
<dbReference type="OrthoDB" id="5837530at2759"/>
<feature type="transmembrane region" description="Helical" evidence="8">
    <location>
        <begin position="79"/>
        <end position="100"/>
    </location>
</feature>
<evidence type="ECO:0000256" key="4">
    <source>
        <dbReference type="ARBA" id="ARBA00022989"/>
    </source>
</evidence>
<keyword evidence="6 8" id="KW-0472">Membrane</keyword>
<evidence type="ECO:0000256" key="1">
    <source>
        <dbReference type="ARBA" id="ARBA00004651"/>
    </source>
</evidence>
<feature type="transmembrane region" description="Helical" evidence="8">
    <location>
        <begin position="106"/>
        <end position="134"/>
    </location>
</feature>
<evidence type="ECO:0000256" key="7">
    <source>
        <dbReference type="ARBA" id="ARBA00023224"/>
    </source>
</evidence>
<dbReference type="EMBL" id="KN601647">
    <property type="protein sequence ID" value="KHJ80157.1"/>
    <property type="molecule type" value="Genomic_DNA"/>
</dbReference>
<organism evidence="9 10">
    <name type="scientific">Oesophagostomum dentatum</name>
    <name type="common">Nodular worm</name>
    <dbReference type="NCBI Taxonomy" id="61180"/>
    <lineage>
        <taxon>Eukaryota</taxon>
        <taxon>Metazoa</taxon>
        <taxon>Ecdysozoa</taxon>
        <taxon>Nematoda</taxon>
        <taxon>Chromadorea</taxon>
        <taxon>Rhabditida</taxon>
        <taxon>Rhabditina</taxon>
        <taxon>Rhabditomorpha</taxon>
        <taxon>Strongyloidea</taxon>
        <taxon>Strongylidae</taxon>
        <taxon>Oesophagostomum</taxon>
    </lineage>
</organism>
<feature type="transmembrane region" description="Helical" evidence="8">
    <location>
        <begin position="154"/>
        <end position="177"/>
    </location>
</feature>
<accession>A0A0B1S9J0</accession>
<keyword evidence="7" id="KW-0807">Transducer</keyword>
<proteinExistence type="predicted"/>
<keyword evidence="3 8" id="KW-0812">Transmembrane</keyword>
<dbReference type="GO" id="GO:0004930">
    <property type="term" value="F:G protein-coupled receptor activity"/>
    <property type="evidence" value="ECO:0007669"/>
    <property type="project" value="UniProtKB-KW"/>
</dbReference>
<evidence type="ECO:0000256" key="5">
    <source>
        <dbReference type="ARBA" id="ARBA00023040"/>
    </source>
</evidence>
<keyword evidence="5" id="KW-0675">Receptor</keyword>
<dbReference type="Proteomes" id="UP000053660">
    <property type="component" value="Unassembled WGS sequence"/>
</dbReference>
<dbReference type="PANTHER" id="PTHR37441">
    <property type="entry name" value="PROTEIN CBG16518"/>
    <property type="match status" value="1"/>
</dbReference>
<reference evidence="9 10" key="1">
    <citation type="submission" date="2014-03" db="EMBL/GenBank/DDBJ databases">
        <title>Draft genome of the hookworm Oesophagostomum dentatum.</title>
        <authorList>
            <person name="Mitreva M."/>
        </authorList>
    </citation>
    <scope>NUCLEOTIDE SEQUENCE [LARGE SCALE GENOMIC DNA]</scope>
    <source>
        <strain evidence="9 10">OD-Hann</strain>
    </source>
</reference>
<evidence type="ECO:0000313" key="9">
    <source>
        <dbReference type="EMBL" id="KHJ80157.1"/>
    </source>
</evidence>
<gene>
    <name evidence="9" type="ORF">OESDEN_20174</name>
</gene>
<evidence type="ECO:0000256" key="8">
    <source>
        <dbReference type="SAM" id="Phobius"/>
    </source>
</evidence>
<sequence length="381" mass="42625">MASSSSFKELLISCEQRFDRVELRDAVARREKINRATSAILGVVPAFSIIAFIFCILLCILINYALFKRRIPSRKYSVVLSRTVADVFSCSLFCAASFMANENSASYAILALFLCTATFGFVHLSLSHLLVIVLRQLSVTRPYGFQTICTIRRLSTGIALIWLVSILYAAAFAPLTAVVLDPGKSSVCSYGSCEKPLLIVAICVIAAFILIVPGCYCAVLYKLKSIAYSEKMHNEPEITKKKMYKFFYYGAHLGLYALISALILVGACIILHNVWLYNTIRGSMQHDCDIVGYLDTLVRLETLAGGAVLLWLVRIVFDVVITILADYIRLFPWLAASNLEPLRENQIQVISRASPLHWQKNCFNCPVFSIDGKLHPWDFKN</sequence>
<evidence type="ECO:0000256" key="2">
    <source>
        <dbReference type="ARBA" id="ARBA00022475"/>
    </source>
</evidence>
<evidence type="ECO:0000256" key="6">
    <source>
        <dbReference type="ARBA" id="ARBA00023136"/>
    </source>
</evidence>
<keyword evidence="10" id="KW-1185">Reference proteome</keyword>
<dbReference type="PANTHER" id="PTHR37441:SF7">
    <property type="entry name" value="G-PROTEIN COUPLED RECEPTORS FAMILY 1 PROFILE DOMAIN-CONTAINING PROTEIN"/>
    <property type="match status" value="1"/>
</dbReference>
<dbReference type="AlphaFoldDB" id="A0A0B1S9J0"/>
<evidence type="ECO:0000313" key="10">
    <source>
        <dbReference type="Proteomes" id="UP000053660"/>
    </source>
</evidence>
<keyword evidence="5" id="KW-0297">G-protein coupled receptor</keyword>
<evidence type="ECO:0008006" key="11">
    <source>
        <dbReference type="Google" id="ProtNLM"/>
    </source>
</evidence>
<dbReference type="Gene3D" id="1.20.1070.10">
    <property type="entry name" value="Rhodopsin 7-helix transmembrane proteins"/>
    <property type="match status" value="1"/>
</dbReference>
<protein>
    <recommendedName>
        <fullName evidence="11">G-protein coupled receptors family 1 profile domain-containing protein</fullName>
    </recommendedName>
</protein>
<dbReference type="GO" id="GO:0005886">
    <property type="term" value="C:plasma membrane"/>
    <property type="evidence" value="ECO:0007669"/>
    <property type="project" value="UniProtKB-SubCell"/>
</dbReference>